<organism evidence="1 2">
    <name type="scientific">Paramagnetospirillum kuznetsovii</name>
    <dbReference type="NCBI Taxonomy" id="2053833"/>
    <lineage>
        <taxon>Bacteria</taxon>
        <taxon>Pseudomonadati</taxon>
        <taxon>Pseudomonadota</taxon>
        <taxon>Alphaproteobacteria</taxon>
        <taxon>Rhodospirillales</taxon>
        <taxon>Magnetospirillaceae</taxon>
        <taxon>Paramagnetospirillum</taxon>
    </lineage>
</organism>
<keyword evidence="2" id="KW-1185">Reference proteome</keyword>
<evidence type="ECO:0000313" key="2">
    <source>
        <dbReference type="Proteomes" id="UP000251075"/>
    </source>
</evidence>
<dbReference type="RefSeq" id="WP_112142476.1">
    <property type="nucleotide sequence ID" value="NZ_PGTO01000002.1"/>
</dbReference>
<reference evidence="1 2" key="1">
    <citation type="submission" date="2017-11" db="EMBL/GenBank/DDBJ databases">
        <title>Draft genome sequence of magnetotactic bacterium Magnetospirillum kuznetsovii LBB-42.</title>
        <authorList>
            <person name="Grouzdev D.S."/>
            <person name="Rysina M.S."/>
            <person name="Baslerov R.V."/>
            <person name="Koziaeva V."/>
        </authorList>
    </citation>
    <scope>NUCLEOTIDE SEQUENCE [LARGE SCALE GENOMIC DNA]</scope>
    <source>
        <strain evidence="1 2">LBB-42</strain>
    </source>
</reference>
<gene>
    <name evidence="1" type="ORF">CU669_03795</name>
</gene>
<dbReference type="AlphaFoldDB" id="A0A364P1Q7"/>
<proteinExistence type="predicted"/>
<dbReference type="EMBL" id="PGTO01000002">
    <property type="protein sequence ID" value="RAU23279.1"/>
    <property type="molecule type" value="Genomic_DNA"/>
</dbReference>
<dbReference type="OrthoDB" id="5521887at2"/>
<dbReference type="Gene3D" id="1.25.40.10">
    <property type="entry name" value="Tetratricopeptide repeat domain"/>
    <property type="match status" value="2"/>
</dbReference>
<dbReference type="Proteomes" id="UP000251075">
    <property type="component" value="Unassembled WGS sequence"/>
</dbReference>
<evidence type="ECO:0000313" key="1">
    <source>
        <dbReference type="EMBL" id="RAU23279.1"/>
    </source>
</evidence>
<comment type="caution">
    <text evidence="1">The sequence shown here is derived from an EMBL/GenBank/DDBJ whole genome shotgun (WGS) entry which is preliminary data.</text>
</comment>
<dbReference type="SUPFAM" id="SSF48452">
    <property type="entry name" value="TPR-like"/>
    <property type="match status" value="1"/>
</dbReference>
<dbReference type="InterPro" id="IPR011990">
    <property type="entry name" value="TPR-like_helical_dom_sf"/>
</dbReference>
<name>A0A364P1Q7_9PROT</name>
<sequence length="865" mass="90068">MDRFNPEVLWREMLAEGRDGLTDDEAVRLLDWVDGREIVDGDPLTPKSEAQAIQASGFAAQLVSDDRLDTALTIFRLAIAAFERFSKPRSTDRLDALRSFATALLRADRLDEAETAVARLGALAAGLKSGRDGWDAIILYHRAAIADRRGHQAEAPDLLRRALELAEGAFGPVGGWTDIIRGALANSLAFLGQDAELTDLCRRAALLLHDDAEAARPWLTRLAELLSAQGGSSELVGVQLRLAETSAALLGPLAQFEDLMALGRSLVESGRAEDALEPLGRAVVLAEAQVGESGVDEPGLLASARFWMAEAMAQSPDGDPELIHELYGDAIAGFTDAAGPDDDATLYARHALGRFLRQIGLLEDAEAEIAAACAAAEAAASPMAGALAETLTQLRKRRLATREKGRLFGWALAQSREIHAEDRLSLALAAMRMVAENVEAEQVRHQLWAETAVLLASVGHEDQAMAILGGVLGTPAAGVARARVQSLLAMERLRRGETETAAEMIALACAQAAPDGDAALADLVDALALAGGREALALAEPALPPSLLPRLRDAMLAERVASGDLDGALALYEAGGGASLGPRILRDLATQAAKAGRSDEAVALARRLADTSLDGEAVEILLQVDAEAEAMAAVGALESGLPFIDGVALTARHFAAKGDRAIFARRAGEAFTHMGAHPLDAADLAVPLRHIAEGALDLMGKDQALVWAAGQLPDTLVGGFAQAMGRALEEKRGIGGDGAALEAGIALEHGKELMALGRWDDAIAALVALTDPAVVVGACIHVAETAAAVGDLDAAARALKTAFGRLSGADAQCGRRLGEAVAGLLPSGWRGAFCDAALTKAAGMDDLMVAACHVVAAAHASIGAD</sequence>
<protein>
    <submittedName>
        <fullName evidence="1">Uncharacterized protein</fullName>
    </submittedName>
</protein>
<accession>A0A364P1Q7</accession>